<dbReference type="PANTHER" id="PTHR21535:SF51">
    <property type="entry name" value="MANGANESE RESISTANCE PROTEIN MNR2"/>
    <property type="match status" value="1"/>
</dbReference>
<dbReference type="STRING" id="1176355.A0A4V6MVM9"/>
<comment type="caution">
    <text evidence="7">The sequence shown here is derived from an EMBL/GenBank/DDBJ whole genome shotgun (WGS) entry which is preliminary data.</text>
</comment>
<dbReference type="Pfam" id="PF01544">
    <property type="entry name" value="CorA"/>
    <property type="match status" value="1"/>
</dbReference>
<dbReference type="GO" id="GO:0015095">
    <property type="term" value="F:magnesium ion transmembrane transporter activity"/>
    <property type="evidence" value="ECO:0007669"/>
    <property type="project" value="InterPro"/>
</dbReference>
<feature type="transmembrane region" description="Helical" evidence="6">
    <location>
        <begin position="422"/>
        <end position="441"/>
    </location>
</feature>
<evidence type="ECO:0000256" key="2">
    <source>
        <dbReference type="ARBA" id="ARBA00009765"/>
    </source>
</evidence>
<dbReference type="CDD" id="cd12829">
    <property type="entry name" value="Alr1p-like"/>
    <property type="match status" value="1"/>
</dbReference>
<accession>A0A4V6MVM9</accession>
<organism evidence="7 8">
    <name type="scientific">Hamiltosporidium tvaerminnensis</name>
    <dbReference type="NCBI Taxonomy" id="1176355"/>
    <lineage>
        <taxon>Eukaryota</taxon>
        <taxon>Fungi</taxon>
        <taxon>Fungi incertae sedis</taxon>
        <taxon>Microsporidia</taxon>
        <taxon>Dubosqiidae</taxon>
        <taxon>Hamiltosporidium</taxon>
    </lineage>
</organism>
<evidence type="ECO:0000256" key="4">
    <source>
        <dbReference type="ARBA" id="ARBA00022989"/>
    </source>
</evidence>
<dbReference type="SUPFAM" id="SSF143865">
    <property type="entry name" value="CorA soluble domain-like"/>
    <property type="match status" value="1"/>
</dbReference>
<evidence type="ECO:0000256" key="3">
    <source>
        <dbReference type="ARBA" id="ARBA00022692"/>
    </source>
</evidence>
<dbReference type="OrthoDB" id="29879at2759"/>
<sequence>MECTNTIMEIITIYRKMKKGRENQNIYRMLLNIEAGLEEVVEMKNISEEKRISMSIEDGNVGGHLDGNEVVNNVDHTEDKRISMSMEDGNVEGNNLSHTEDKRTSVYDFSRYRNLGESKYILFSKSTSLIQSDCLFDRFEELNLTVLKHYWLNIFNPSEHDLQILGLYFNINDITLMDIRERNTEEKIEIFKNYSFISLRLLSEGNLYSNEDIDFNILLFKDFVITTHDKKWGGISDITNFLSLICCHTVMVPDWVFFSIIVEFLQDIKHIIDTIGPEVVDIQTLSSNLNLEIENLLRRNFEVVNKIYSLRKFIKPKMLILSSISTRYNKRVDKKVSPHILHCLKDFNRQEKQAKEYNIVLERCQDLFLALVNMEQSKQGNDMNKVMKRFTQVTFIFLPCQAVASLWGMNVPVPWQKEKGTFYFYILMFFGIVAGFFLYFFMTKVKFKGKKENILKKHKNLCERVNYMDKRSINIFKEVLKDIDTTHLAPIKGFLKVKNLEEAQLVKLYNEIEKRKLDSKLYNAKKNELVTVVCYIQDRNVFWGADDVCQYCNKFGKTVDHLAIRREKMLGHDYTRRHNEVVRCLHLLLLNKCKFKASKRIIRHSVQEILDNEYAEIKVDTGIKTDVIIRNNRPDIFILDKKKNKITLIEVGITSQDLLQIVETEKLRKYDLLANELGLFYKTSMGVIMRVGMHEKPTPTLKQAIREEDGAKNLKTKNNRTLISKNGNVLENCSGKRGRRNRINIVKLF</sequence>
<dbReference type="InterPro" id="IPR002523">
    <property type="entry name" value="MgTranspt_CorA/ZnTranspt_ZntB"/>
</dbReference>
<protein>
    <submittedName>
        <fullName evidence="7">CorA-like metal ion transporter</fullName>
    </submittedName>
</protein>
<dbReference type="InterPro" id="IPR044089">
    <property type="entry name" value="Alr1-like"/>
</dbReference>
<dbReference type="VEuPathDB" id="MicrosporidiaDB:CWI38_0567p0040"/>
<gene>
    <name evidence="7" type="ORF">CWI38_0567p0040</name>
</gene>
<dbReference type="InterPro" id="IPR045863">
    <property type="entry name" value="CorA_TM1_TM2"/>
</dbReference>
<proteinExistence type="inferred from homology"/>
<dbReference type="Proteomes" id="UP000292282">
    <property type="component" value="Unassembled WGS sequence"/>
</dbReference>
<dbReference type="Gene3D" id="1.20.58.340">
    <property type="entry name" value="Magnesium transport protein CorA, transmembrane region"/>
    <property type="match status" value="2"/>
</dbReference>
<dbReference type="Gene3D" id="3.30.460.20">
    <property type="entry name" value="CorA soluble domain-like"/>
    <property type="match status" value="1"/>
</dbReference>
<dbReference type="AlphaFoldDB" id="A0A4V6MVM9"/>
<dbReference type="InterPro" id="IPR045861">
    <property type="entry name" value="CorA_cytoplasmic_dom"/>
</dbReference>
<evidence type="ECO:0000313" key="7">
    <source>
        <dbReference type="EMBL" id="TBU12982.1"/>
    </source>
</evidence>
<dbReference type="PANTHER" id="PTHR21535">
    <property type="entry name" value="MAGNESIUM AND COBALT TRANSPORT PROTEIN/MITOCHONDRIAL IMPORT INNER MEMBRANE TRANSLOCASE SUBUNIT TIM8"/>
    <property type="match status" value="1"/>
</dbReference>
<dbReference type="SUPFAM" id="SSF144083">
    <property type="entry name" value="Magnesium transport protein CorA, transmembrane region"/>
    <property type="match status" value="1"/>
</dbReference>
<keyword evidence="8" id="KW-1185">Reference proteome</keyword>
<evidence type="ECO:0000256" key="1">
    <source>
        <dbReference type="ARBA" id="ARBA00004141"/>
    </source>
</evidence>
<dbReference type="EMBL" id="PITK01000567">
    <property type="protein sequence ID" value="TBU12982.1"/>
    <property type="molecule type" value="Genomic_DNA"/>
</dbReference>
<name>A0A4V6MVM9_9MICR</name>
<keyword evidence="3 6" id="KW-0812">Transmembrane</keyword>
<evidence type="ECO:0000256" key="5">
    <source>
        <dbReference type="ARBA" id="ARBA00023136"/>
    </source>
</evidence>
<feature type="transmembrane region" description="Helical" evidence="6">
    <location>
        <begin position="393"/>
        <end position="410"/>
    </location>
</feature>
<keyword evidence="5 6" id="KW-0472">Membrane</keyword>
<comment type="similarity">
    <text evidence="2">Belongs to the CorA metal ion transporter (MIT) (TC 1.A.35) family.</text>
</comment>
<dbReference type="GO" id="GO:0016020">
    <property type="term" value="C:membrane"/>
    <property type="evidence" value="ECO:0007669"/>
    <property type="project" value="UniProtKB-SubCell"/>
</dbReference>
<keyword evidence="4 6" id="KW-1133">Transmembrane helix</keyword>
<evidence type="ECO:0000256" key="6">
    <source>
        <dbReference type="SAM" id="Phobius"/>
    </source>
</evidence>
<reference evidence="7 8" key="1">
    <citation type="submission" date="2017-12" db="EMBL/GenBank/DDBJ databases">
        <authorList>
            <person name="Pombert J.-F."/>
            <person name="Haag K.L."/>
            <person name="Ebert D."/>
        </authorList>
    </citation>
    <scope>NUCLEOTIDE SEQUENCE [LARGE SCALE GENOMIC DNA]</scope>
    <source>
        <strain evidence="7">IL-G-3</strain>
    </source>
</reference>
<comment type="subcellular location">
    <subcellularLocation>
        <location evidence="1">Membrane</location>
        <topology evidence="1">Multi-pass membrane protein</topology>
    </subcellularLocation>
</comment>
<evidence type="ECO:0000313" key="8">
    <source>
        <dbReference type="Proteomes" id="UP000292282"/>
    </source>
</evidence>